<dbReference type="Proteomes" id="UP000002051">
    <property type="component" value="Unassembled WGS sequence"/>
</dbReference>
<organism evidence="1 3">
    <name type="scientific">Medicago truncatula</name>
    <name type="common">Barrel medic</name>
    <name type="synonym">Medicago tribuloides</name>
    <dbReference type="NCBI Taxonomy" id="3880"/>
    <lineage>
        <taxon>Eukaryota</taxon>
        <taxon>Viridiplantae</taxon>
        <taxon>Streptophyta</taxon>
        <taxon>Embryophyta</taxon>
        <taxon>Tracheophyta</taxon>
        <taxon>Spermatophyta</taxon>
        <taxon>Magnoliopsida</taxon>
        <taxon>eudicotyledons</taxon>
        <taxon>Gunneridae</taxon>
        <taxon>Pentapetalae</taxon>
        <taxon>rosids</taxon>
        <taxon>fabids</taxon>
        <taxon>Fabales</taxon>
        <taxon>Fabaceae</taxon>
        <taxon>Papilionoideae</taxon>
        <taxon>50 kb inversion clade</taxon>
        <taxon>NPAAA clade</taxon>
        <taxon>Hologalegina</taxon>
        <taxon>IRL clade</taxon>
        <taxon>Trifolieae</taxon>
        <taxon>Medicago</taxon>
    </lineage>
</organism>
<keyword evidence="3" id="KW-1185">Reference proteome</keyword>
<name>G7IDS1_MEDTR</name>
<dbReference type="EnsemblPlants" id="AES61672">
    <property type="protein sequence ID" value="AES61672"/>
    <property type="gene ID" value="MTR_1g087260"/>
</dbReference>
<dbReference type="HOGENOM" id="CLU_2362850_0_0_1"/>
<evidence type="ECO:0000313" key="1">
    <source>
        <dbReference type="EMBL" id="AES61672.1"/>
    </source>
</evidence>
<reference evidence="1 3" key="2">
    <citation type="journal article" date="2014" name="BMC Genomics">
        <title>An improved genome release (version Mt4.0) for the model legume Medicago truncatula.</title>
        <authorList>
            <person name="Tang H."/>
            <person name="Krishnakumar V."/>
            <person name="Bidwell S."/>
            <person name="Rosen B."/>
            <person name="Chan A."/>
            <person name="Zhou S."/>
            <person name="Gentzbittel L."/>
            <person name="Childs K.L."/>
            <person name="Yandell M."/>
            <person name="Gundlach H."/>
            <person name="Mayer K.F."/>
            <person name="Schwartz D.C."/>
            <person name="Town C.D."/>
        </authorList>
    </citation>
    <scope>GENOME REANNOTATION</scope>
    <source>
        <strain evidence="2 3">cv. Jemalong A17</strain>
    </source>
</reference>
<dbReference type="AlphaFoldDB" id="G7IDS1"/>
<reference evidence="2" key="3">
    <citation type="submission" date="2015-04" db="UniProtKB">
        <authorList>
            <consortium name="EnsemblPlants"/>
        </authorList>
    </citation>
    <scope>IDENTIFICATION</scope>
    <source>
        <strain evidence="2">cv. Jemalong A17</strain>
    </source>
</reference>
<gene>
    <name evidence="1" type="ordered locus">MTR_1g087260</name>
</gene>
<protein>
    <submittedName>
        <fullName evidence="1 2">Uncharacterized protein</fullName>
    </submittedName>
</protein>
<accession>G7IDS1</accession>
<evidence type="ECO:0000313" key="2">
    <source>
        <dbReference type="EnsemblPlants" id="AES61672"/>
    </source>
</evidence>
<dbReference type="EMBL" id="CM001217">
    <property type="protein sequence ID" value="AES61672.1"/>
    <property type="molecule type" value="Genomic_DNA"/>
</dbReference>
<sequence length="96" mass="11075">MVWNIIKNPYDLWCKMFLAKYGKHNDLMVSCNSSPHDSPLWKSLGEGFERFTLSRTVENLGLEGFPSSSGIRDDLCELLGNIYHKKFAMFIPLFLN</sequence>
<evidence type="ECO:0000313" key="3">
    <source>
        <dbReference type="Proteomes" id="UP000002051"/>
    </source>
</evidence>
<dbReference type="PaxDb" id="3880-AES61672"/>
<proteinExistence type="predicted"/>
<reference evidence="1 3" key="1">
    <citation type="journal article" date="2011" name="Nature">
        <title>The Medicago genome provides insight into the evolution of rhizobial symbioses.</title>
        <authorList>
            <person name="Young N.D."/>
            <person name="Debelle F."/>
            <person name="Oldroyd G.E."/>
            <person name="Geurts R."/>
            <person name="Cannon S.B."/>
            <person name="Udvardi M.K."/>
            <person name="Benedito V.A."/>
            <person name="Mayer K.F."/>
            <person name="Gouzy J."/>
            <person name="Schoof H."/>
            <person name="Van de Peer Y."/>
            <person name="Proost S."/>
            <person name="Cook D.R."/>
            <person name="Meyers B.C."/>
            <person name="Spannagl M."/>
            <person name="Cheung F."/>
            <person name="De Mita S."/>
            <person name="Krishnakumar V."/>
            <person name="Gundlach H."/>
            <person name="Zhou S."/>
            <person name="Mudge J."/>
            <person name="Bharti A.K."/>
            <person name="Murray J.D."/>
            <person name="Naoumkina M.A."/>
            <person name="Rosen B."/>
            <person name="Silverstein K.A."/>
            <person name="Tang H."/>
            <person name="Rombauts S."/>
            <person name="Zhao P.X."/>
            <person name="Zhou P."/>
            <person name="Barbe V."/>
            <person name="Bardou P."/>
            <person name="Bechner M."/>
            <person name="Bellec A."/>
            <person name="Berger A."/>
            <person name="Berges H."/>
            <person name="Bidwell S."/>
            <person name="Bisseling T."/>
            <person name="Choisne N."/>
            <person name="Couloux A."/>
            <person name="Denny R."/>
            <person name="Deshpande S."/>
            <person name="Dai X."/>
            <person name="Doyle J.J."/>
            <person name="Dudez A.M."/>
            <person name="Farmer A.D."/>
            <person name="Fouteau S."/>
            <person name="Franken C."/>
            <person name="Gibelin C."/>
            <person name="Gish J."/>
            <person name="Goldstein S."/>
            <person name="Gonzalez A.J."/>
            <person name="Green P.J."/>
            <person name="Hallab A."/>
            <person name="Hartog M."/>
            <person name="Hua A."/>
            <person name="Humphray S.J."/>
            <person name="Jeong D.H."/>
            <person name="Jing Y."/>
            <person name="Jocker A."/>
            <person name="Kenton S.M."/>
            <person name="Kim D.J."/>
            <person name="Klee K."/>
            <person name="Lai H."/>
            <person name="Lang C."/>
            <person name="Lin S."/>
            <person name="Macmil S.L."/>
            <person name="Magdelenat G."/>
            <person name="Matthews L."/>
            <person name="McCorrison J."/>
            <person name="Monaghan E.L."/>
            <person name="Mun J.H."/>
            <person name="Najar F.Z."/>
            <person name="Nicholson C."/>
            <person name="Noirot C."/>
            <person name="O'Bleness M."/>
            <person name="Paule C.R."/>
            <person name="Poulain J."/>
            <person name="Prion F."/>
            <person name="Qin B."/>
            <person name="Qu C."/>
            <person name="Retzel E.F."/>
            <person name="Riddle C."/>
            <person name="Sallet E."/>
            <person name="Samain S."/>
            <person name="Samson N."/>
            <person name="Sanders I."/>
            <person name="Saurat O."/>
            <person name="Scarpelli C."/>
            <person name="Schiex T."/>
            <person name="Segurens B."/>
            <person name="Severin A.J."/>
            <person name="Sherrier D.J."/>
            <person name="Shi R."/>
            <person name="Sims S."/>
            <person name="Singer S.R."/>
            <person name="Sinharoy S."/>
            <person name="Sterck L."/>
            <person name="Viollet A."/>
            <person name="Wang B.B."/>
            <person name="Wang K."/>
            <person name="Wang M."/>
            <person name="Wang X."/>
            <person name="Warfsmann J."/>
            <person name="Weissenbach J."/>
            <person name="White D.D."/>
            <person name="White J.D."/>
            <person name="Wiley G.B."/>
            <person name="Wincker P."/>
            <person name="Xing Y."/>
            <person name="Yang L."/>
            <person name="Yao Z."/>
            <person name="Ying F."/>
            <person name="Zhai J."/>
            <person name="Zhou L."/>
            <person name="Zuber A."/>
            <person name="Denarie J."/>
            <person name="Dixon R.A."/>
            <person name="May G.D."/>
            <person name="Schwartz D.C."/>
            <person name="Rogers J."/>
            <person name="Quetier F."/>
            <person name="Town C.D."/>
            <person name="Roe B.A."/>
        </authorList>
    </citation>
    <scope>NUCLEOTIDE SEQUENCE [LARGE SCALE GENOMIC DNA]</scope>
    <source>
        <strain evidence="1">A17</strain>
        <strain evidence="2 3">cv. Jemalong A17</strain>
    </source>
</reference>